<dbReference type="Pfam" id="PF05521">
    <property type="entry name" value="Phage_HCP"/>
    <property type="match status" value="1"/>
</dbReference>
<dbReference type="EMBL" id="SMTL01000003">
    <property type="protein sequence ID" value="TDK35202.1"/>
    <property type="molecule type" value="Genomic_DNA"/>
</dbReference>
<dbReference type="OrthoDB" id="7478737at2"/>
<reference evidence="1 2" key="1">
    <citation type="submission" date="2019-03" db="EMBL/GenBank/DDBJ databases">
        <title>Rhizobium sp. nov., an bacterium isolated from biocrust in Mu Us Desert.</title>
        <authorList>
            <person name="Lixiong L."/>
        </authorList>
    </citation>
    <scope>NUCLEOTIDE SEQUENCE [LARGE SCALE GENOMIC DNA]</scope>
    <source>
        <strain evidence="1 2">SPY-1</strain>
    </source>
</reference>
<gene>
    <name evidence="1" type="ORF">E2F50_13150</name>
</gene>
<comment type="caution">
    <text evidence="1">The sequence shown here is derived from an EMBL/GenBank/DDBJ whole genome shotgun (WGS) entry which is preliminary data.</text>
</comment>
<dbReference type="RefSeq" id="WP_133316624.1">
    <property type="nucleotide sequence ID" value="NZ_SMTL01000003.1"/>
</dbReference>
<dbReference type="InterPro" id="IPR038666">
    <property type="entry name" value="SSP1_head-tail_sf"/>
</dbReference>
<dbReference type="NCBIfam" id="TIGR01563">
    <property type="entry name" value="gp16_SPP1"/>
    <property type="match status" value="1"/>
</dbReference>
<sequence>MQAGDLDRRIALHRQVQSGTDGMNQLVYTWQEIASRWARKRDVSDGEKYASNQVAGVLMSRFVVRKDSVTRAVAVTDRISYDGATWEIFGIKDLDDGRDRFIEITAIRDPDDGQN</sequence>
<name>A0A4R5UH81_9HYPH</name>
<evidence type="ECO:0000313" key="2">
    <source>
        <dbReference type="Proteomes" id="UP000295238"/>
    </source>
</evidence>
<keyword evidence="2" id="KW-1185">Reference proteome</keyword>
<dbReference type="AlphaFoldDB" id="A0A4R5UH81"/>
<protein>
    <submittedName>
        <fullName evidence="1">Head-tail adaptor protein</fullName>
    </submittedName>
</protein>
<proteinExistence type="predicted"/>
<organism evidence="1 2">
    <name type="scientific">Rhizobium deserti</name>
    <dbReference type="NCBI Taxonomy" id="2547961"/>
    <lineage>
        <taxon>Bacteria</taxon>
        <taxon>Pseudomonadati</taxon>
        <taxon>Pseudomonadota</taxon>
        <taxon>Alphaproteobacteria</taxon>
        <taxon>Hyphomicrobiales</taxon>
        <taxon>Rhizobiaceae</taxon>
        <taxon>Rhizobium/Agrobacterium group</taxon>
        <taxon>Rhizobium</taxon>
    </lineage>
</organism>
<dbReference type="InterPro" id="IPR008767">
    <property type="entry name" value="Phage_SPP1_head-tail_adaptor"/>
</dbReference>
<evidence type="ECO:0000313" key="1">
    <source>
        <dbReference type="EMBL" id="TDK35202.1"/>
    </source>
</evidence>
<dbReference type="Gene3D" id="2.40.10.270">
    <property type="entry name" value="Bacteriophage SPP1 head-tail adaptor protein"/>
    <property type="match status" value="1"/>
</dbReference>
<accession>A0A4R5UH81</accession>
<dbReference type="Proteomes" id="UP000295238">
    <property type="component" value="Unassembled WGS sequence"/>
</dbReference>